<sequence length="134" mass="15575">MENANKLCNESSLDYQKMKLDEFKELLTDYLESEKASRFGLPDPGYFAYKLMMQTVDLEDLVQKETGAPLQEYIEGGIIKAAKVKIFDTSRSINYTASELGYKNIHHFTRLFKNRTGMTPSKYRETVIKHFKDK</sequence>
<dbReference type="InterPro" id="IPR009057">
    <property type="entry name" value="Homeodomain-like_sf"/>
</dbReference>
<dbReference type="RefSeq" id="WP_379813183.1">
    <property type="nucleotide sequence ID" value="NZ_JBHUDZ010000018.1"/>
</dbReference>
<name>A0ABW4HJT8_9FLAO</name>
<evidence type="ECO:0000259" key="4">
    <source>
        <dbReference type="PROSITE" id="PS01124"/>
    </source>
</evidence>
<dbReference type="Gene3D" id="1.10.10.60">
    <property type="entry name" value="Homeodomain-like"/>
    <property type="match status" value="1"/>
</dbReference>
<evidence type="ECO:0000313" key="6">
    <source>
        <dbReference type="Proteomes" id="UP001597138"/>
    </source>
</evidence>
<keyword evidence="3" id="KW-0804">Transcription</keyword>
<dbReference type="PRINTS" id="PR00032">
    <property type="entry name" value="HTHARAC"/>
</dbReference>
<dbReference type="SUPFAM" id="SSF46689">
    <property type="entry name" value="Homeodomain-like"/>
    <property type="match status" value="1"/>
</dbReference>
<evidence type="ECO:0000313" key="5">
    <source>
        <dbReference type="EMBL" id="MFD1605362.1"/>
    </source>
</evidence>
<keyword evidence="1" id="KW-0805">Transcription regulation</keyword>
<reference evidence="6" key="1">
    <citation type="journal article" date="2019" name="Int. J. Syst. Evol. Microbiol.">
        <title>The Global Catalogue of Microorganisms (GCM) 10K type strain sequencing project: providing services to taxonomists for standard genome sequencing and annotation.</title>
        <authorList>
            <consortium name="The Broad Institute Genomics Platform"/>
            <consortium name="The Broad Institute Genome Sequencing Center for Infectious Disease"/>
            <person name="Wu L."/>
            <person name="Ma J."/>
        </authorList>
    </citation>
    <scope>NUCLEOTIDE SEQUENCE [LARGE SCALE GENOMIC DNA]</scope>
    <source>
        <strain evidence="6">CCUG 70865</strain>
    </source>
</reference>
<evidence type="ECO:0000256" key="3">
    <source>
        <dbReference type="ARBA" id="ARBA00023163"/>
    </source>
</evidence>
<dbReference type="PANTHER" id="PTHR43280">
    <property type="entry name" value="ARAC-FAMILY TRANSCRIPTIONAL REGULATOR"/>
    <property type="match status" value="1"/>
</dbReference>
<keyword evidence="6" id="KW-1185">Reference proteome</keyword>
<gene>
    <name evidence="5" type="ORF">ACFSC2_21685</name>
</gene>
<accession>A0ABW4HJT8</accession>
<organism evidence="5 6">
    <name type="scientific">Flavobacterium artemisiae</name>
    <dbReference type="NCBI Taxonomy" id="2126556"/>
    <lineage>
        <taxon>Bacteria</taxon>
        <taxon>Pseudomonadati</taxon>
        <taxon>Bacteroidota</taxon>
        <taxon>Flavobacteriia</taxon>
        <taxon>Flavobacteriales</taxon>
        <taxon>Flavobacteriaceae</taxon>
        <taxon>Flavobacterium</taxon>
    </lineage>
</organism>
<protein>
    <submittedName>
        <fullName evidence="5">Helix-turn-helix domain-containing protein</fullName>
    </submittedName>
</protein>
<dbReference type="EMBL" id="JBHUDZ010000018">
    <property type="protein sequence ID" value="MFD1605362.1"/>
    <property type="molecule type" value="Genomic_DNA"/>
</dbReference>
<dbReference type="InterPro" id="IPR020449">
    <property type="entry name" value="Tscrpt_reg_AraC-type_HTH"/>
</dbReference>
<dbReference type="PANTHER" id="PTHR43280:SF32">
    <property type="entry name" value="TRANSCRIPTIONAL REGULATORY PROTEIN"/>
    <property type="match status" value="1"/>
</dbReference>
<dbReference type="Pfam" id="PF12833">
    <property type="entry name" value="HTH_18"/>
    <property type="match status" value="1"/>
</dbReference>
<dbReference type="InterPro" id="IPR018060">
    <property type="entry name" value="HTH_AraC"/>
</dbReference>
<dbReference type="SMART" id="SM00342">
    <property type="entry name" value="HTH_ARAC"/>
    <property type="match status" value="1"/>
</dbReference>
<proteinExistence type="predicted"/>
<evidence type="ECO:0000256" key="2">
    <source>
        <dbReference type="ARBA" id="ARBA00023125"/>
    </source>
</evidence>
<dbReference type="Proteomes" id="UP001597138">
    <property type="component" value="Unassembled WGS sequence"/>
</dbReference>
<feature type="domain" description="HTH araC/xylS-type" evidence="4">
    <location>
        <begin position="25"/>
        <end position="126"/>
    </location>
</feature>
<evidence type="ECO:0000256" key="1">
    <source>
        <dbReference type="ARBA" id="ARBA00023015"/>
    </source>
</evidence>
<keyword evidence="2" id="KW-0238">DNA-binding</keyword>
<dbReference type="PROSITE" id="PS01124">
    <property type="entry name" value="HTH_ARAC_FAMILY_2"/>
    <property type="match status" value="1"/>
</dbReference>
<comment type="caution">
    <text evidence="5">The sequence shown here is derived from an EMBL/GenBank/DDBJ whole genome shotgun (WGS) entry which is preliminary data.</text>
</comment>